<keyword evidence="2" id="KW-0732">Signal</keyword>
<feature type="signal peptide" evidence="2">
    <location>
        <begin position="1"/>
        <end position="18"/>
    </location>
</feature>
<feature type="domain" description="C-type lectin" evidence="3">
    <location>
        <begin position="51"/>
        <end position="184"/>
    </location>
</feature>
<dbReference type="InterPro" id="IPR034008">
    <property type="entry name" value="TC14-like_CTLD"/>
</dbReference>
<dbReference type="AlphaFoldDB" id="Q9U8Q6"/>
<dbReference type="InterPro" id="IPR016186">
    <property type="entry name" value="C-type_lectin-like/link_sf"/>
</dbReference>
<sequence>MICKLAVVFIAFLATCSANHRLPREGASFTVVNEVSVDNEGKNVNCMCTKYVIYCEQNRQNRPYYLKAAALCRSLSVLPGGPRGRLAVLRDPLIAKEVRDTIMSKKLNARSCVKYYGFWIGLSDAASEGEFIWADGKSLCVGDHRDWAPDEPNNNTKRTKRGQDCVQMWFRYDYPGLLDDEYCDARPKGIVCEVQDPYCHSYRP</sequence>
<dbReference type="InterPro" id="IPR001304">
    <property type="entry name" value="C-type_lectin-like"/>
</dbReference>
<dbReference type="PANTHER" id="PTHR22801:SF63">
    <property type="entry name" value="C-TYPE LECTIN DOMAIN-CONTAINING PROTEIN"/>
    <property type="match status" value="1"/>
</dbReference>
<dbReference type="Pfam" id="PF00059">
    <property type="entry name" value="Lectin_C"/>
    <property type="match status" value="1"/>
</dbReference>
<dbReference type="CDD" id="cd03601">
    <property type="entry name" value="CLECT_TC14_like"/>
    <property type="match status" value="1"/>
</dbReference>
<dbReference type="PROSITE" id="PS50041">
    <property type="entry name" value="C_TYPE_LECTIN_2"/>
    <property type="match status" value="1"/>
</dbReference>
<dbReference type="SMART" id="SM00034">
    <property type="entry name" value="CLECT"/>
    <property type="match status" value="1"/>
</dbReference>
<evidence type="ECO:0000256" key="1">
    <source>
        <dbReference type="ARBA" id="ARBA00023157"/>
    </source>
</evidence>
<gene>
    <name evidence="4" type="primary">PfG6</name>
</gene>
<evidence type="ECO:0000313" key="4">
    <source>
        <dbReference type="EMBL" id="BAA85105.1"/>
    </source>
</evidence>
<dbReference type="PROSITE" id="PS00615">
    <property type="entry name" value="C_TYPE_LECTIN_1"/>
    <property type="match status" value="1"/>
</dbReference>
<proteinExistence type="evidence at transcript level"/>
<organism evidence="4">
    <name type="scientific">Ptychodera flava</name>
    <name type="common">Acorn worm</name>
    <dbReference type="NCBI Taxonomy" id="63121"/>
    <lineage>
        <taxon>Eukaryota</taxon>
        <taxon>Metazoa</taxon>
        <taxon>Hemichordata</taxon>
        <taxon>Enteropneusta</taxon>
        <taxon>Ptychoderidae</taxon>
        <taxon>Ptychodera</taxon>
    </lineage>
</organism>
<dbReference type="InterPro" id="IPR016187">
    <property type="entry name" value="CTDL_fold"/>
</dbReference>
<dbReference type="EMBL" id="AB029928">
    <property type="protein sequence ID" value="BAA85105.1"/>
    <property type="molecule type" value="mRNA"/>
</dbReference>
<keyword evidence="1" id="KW-1015">Disulfide bond</keyword>
<dbReference type="PANTHER" id="PTHR22801">
    <property type="entry name" value="LITHOSTATHINE"/>
    <property type="match status" value="1"/>
</dbReference>
<dbReference type="InterPro" id="IPR050801">
    <property type="entry name" value="Ca-Dep_Lectins_ImmuneDev"/>
</dbReference>
<dbReference type="SUPFAM" id="SSF56436">
    <property type="entry name" value="C-type lectin-like"/>
    <property type="match status" value="1"/>
</dbReference>
<evidence type="ECO:0000259" key="3">
    <source>
        <dbReference type="PROSITE" id="PS50041"/>
    </source>
</evidence>
<protein>
    <submittedName>
        <fullName evidence="4">PfG6 protein</fullName>
    </submittedName>
</protein>
<name>Q9U8Q6_PTYFL</name>
<reference evidence="4" key="1">
    <citation type="submission" date="1999-07" db="EMBL/GenBank/DDBJ databases">
        <title>Isolation and characterization of the gill-specific genes of acorn worm Ptychodera flava.</title>
        <authorList>
            <person name="Okai N."/>
            <person name="Tagawa K.F."/>
            <person name="Humphreys T."/>
            <person name="Satoh N."/>
            <person name="Ogasawara M."/>
        </authorList>
    </citation>
    <scope>NUCLEOTIDE SEQUENCE</scope>
    <source>
        <tissue evidence="4">Gill</tissue>
    </source>
</reference>
<dbReference type="Gene3D" id="3.10.100.10">
    <property type="entry name" value="Mannose-Binding Protein A, subunit A"/>
    <property type="match status" value="1"/>
</dbReference>
<accession>Q9U8Q6</accession>
<dbReference type="InterPro" id="IPR018378">
    <property type="entry name" value="C-type_lectin_CS"/>
</dbReference>
<feature type="chain" id="PRO_5004334249" evidence="2">
    <location>
        <begin position="19"/>
        <end position="204"/>
    </location>
</feature>
<evidence type="ECO:0000256" key="2">
    <source>
        <dbReference type="SAM" id="SignalP"/>
    </source>
</evidence>